<dbReference type="AlphaFoldDB" id="A0AAD6V724"/>
<feature type="compositionally biased region" description="Low complexity" evidence="1">
    <location>
        <begin position="273"/>
        <end position="298"/>
    </location>
</feature>
<feature type="region of interest" description="Disordered" evidence="1">
    <location>
        <begin position="373"/>
        <end position="402"/>
    </location>
</feature>
<comment type="caution">
    <text evidence="2">The sequence shown here is derived from an EMBL/GenBank/DDBJ whole genome shotgun (WGS) entry which is preliminary data.</text>
</comment>
<protein>
    <submittedName>
        <fullName evidence="2">Uncharacterized protein</fullName>
    </submittedName>
</protein>
<evidence type="ECO:0000313" key="3">
    <source>
        <dbReference type="Proteomes" id="UP001219525"/>
    </source>
</evidence>
<organism evidence="2 3">
    <name type="scientific">Mycena pura</name>
    <dbReference type="NCBI Taxonomy" id="153505"/>
    <lineage>
        <taxon>Eukaryota</taxon>
        <taxon>Fungi</taxon>
        <taxon>Dikarya</taxon>
        <taxon>Basidiomycota</taxon>
        <taxon>Agaricomycotina</taxon>
        <taxon>Agaricomycetes</taxon>
        <taxon>Agaricomycetidae</taxon>
        <taxon>Agaricales</taxon>
        <taxon>Marasmiineae</taxon>
        <taxon>Mycenaceae</taxon>
        <taxon>Mycena</taxon>
    </lineage>
</organism>
<reference evidence="2" key="1">
    <citation type="submission" date="2023-03" db="EMBL/GenBank/DDBJ databases">
        <title>Massive genome expansion in bonnet fungi (Mycena s.s.) driven by repeated elements and novel gene families across ecological guilds.</title>
        <authorList>
            <consortium name="Lawrence Berkeley National Laboratory"/>
            <person name="Harder C.B."/>
            <person name="Miyauchi S."/>
            <person name="Viragh M."/>
            <person name="Kuo A."/>
            <person name="Thoen E."/>
            <person name="Andreopoulos B."/>
            <person name="Lu D."/>
            <person name="Skrede I."/>
            <person name="Drula E."/>
            <person name="Henrissat B."/>
            <person name="Morin E."/>
            <person name="Kohler A."/>
            <person name="Barry K."/>
            <person name="LaButti K."/>
            <person name="Morin E."/>
            <person name="Salamov A."/>
            <person name="Lipzen A."/>
            <person name="Mereny Z."/>
            <person name="Hegedus B."/>
            <person name="Baldrian P."/>
            <person name="Stursova M."/>
            <person name="Weitz H."/>
            <person name="Taylor A."/>
            <person name="Grigoriev I.V."/>
            <person name="Nagy L.G."/>
            <person name="Martin F."/>
            <person name="Kauserud H."/>
        </authorList>
    </citation>
    <scope>NUCLEOTIDE SEQUENCE</scope>
    <source>
        <strain evidence="2">9144</strain>
    </source>
</reference>
<proteinExistence type="predicted"/>
<evidence type="ECO:0000313" key="2">
    <source>
        <dbReference type="EMBL" id="KAJ7201418.1"/>
    </source>
</evidence>
<evidence type="ECO:0000256" key="1">
    <source>
        <dbReference type="SAM" id="MobiDB-lite"/>
    </source>
</evidence>
<name>A0AAD6V724_9AGAR</name>
<dbReference type="EMBL" id="JARJCW010000059">
    <property type="protein sequence ID" value="KAJ7201418.1"/>
    <property type="molecule type" value="Genomic_DNA"/>
</dbReference>
<feature type="region of interest" description="Disordered" evidence="1">
    <location>
        <begin position="218"/>
        <end position="260"/>
    </location>
</feature>
<keyword evidence="3" id="KW-1185">Reference proteome</keyword>
<dbReference type="Proteomes" id="UP001219525">
    <property type="component" value="Unassembled WGS sequence"/>
</dbReference>
<sequence>MSDTGSQTGADDSEGLLVTATIHLTYHTTVAPKPGSKAKAKDQKEVKTKEVKFLFDSERGTYVWLFNVILTKHGEDKYKATEQTSFSIKVLVPPSRAKSDALDIDGFSDYKDLNKKIQETIPSKIAIWADMLDIHKAFSGVSRASASEDPDNHNNDTEIDGLTPMELELARIRGILEKKYRNQHNAGYTYIGPSGTVPLTPLMMLEWARAIYEGEATKNEPPNLPGGAFDPVNRQKSLRNRRSEPTDLDSPTPSSGSDLGHLATIVTTLIGSRGLSTPSRSSPSLDSTSSISNSLPTRPSTPPIYTPSKLRTFLIHAEEKLNVRNALSYETALDNEGFGPDILHLVENAELKTLGIPSRDIIRLKRGAQQWWTGPEPKKAKKKHSGADFSDDNGPSSVPHKFPDAQKVAFEYRSPNSEGKCRFYGPRIEPGSPTARDLNTWYYCEARNTWEPVP</sequence>
<feature type="region of interest" description="Disordered" evidence="1">
    <location>
        <begin position="273"/>
        <end position="304"/>
    </location>
</feature>
<gene>
    <name evidence="2" type="ORF">GGX14DRAFT_371289</name>
</gene>
<accession>A0AAD6V724</accession>